<keyword evidence="2" id="KW-1185">Reference proteome</keyword>
<dbReference type="Proteomes" id="UP001635816">
    <property type="component" value="Unassembled WGS sequence"/>
</dbReference>
<sequence length="60" mass="6560">MKLVNGQLAVPVRLIQPADNGLFRRTFRSFVLANFKANDVAAQPIIYRRTAATGSSSRGP</sequence>
<dbReference type="RefSeq" id="WP_090432521.1">
    <property type="nucleotide sequence ID" value="NZ_CP034072.1"/>
</dbReference>
<name>A0ABW9LD86_9MYCO</name>
<reference evidence="1 2" key="1">
    <citation type="submission" date="2024-12" db="EMBL/GenBank/DDBJ databases">
        <title>The coexistence of Mycolicibacterium septicum and Mycolicibacterium nivoides in clinical samples.</title>
        <authorList>
            <person name="Wang C."/>
            <person name="Feng Y."/>
            <person name="Zong Z."/>
        </authorList>
    </citation>
    <scope>NUCLEOTIDE SEQUENCE [LARGE SCALE GENOMIC DNA]</scope>
    <source>
        <strain evidence="1 2">120309</strain>
    </source>
</reference>
<gene>
    <name evidence="1" type="ORF">ACK4CT_20615</name>
</gene>
<organism evidence="1 2">
    <name type="scientific">Mycolicibacterium nivoides</name>
    <dbReference type="NCBI Taxonomy" id="2487344"/>
    <lineage>
        <taxon>Bacteria</taxon>
        <taxon>Bacillati</taxon>
        <taxon>Actinomycetota</taxon>
        <taxon>Actinomycetes</taxon>
        <taxon>Mycobacteriales</taxon>
        <taxon>Mycobacteriaceae</taxon>
        <taxon>Mycolicibacterium</taxon>
    </lineage>
</organism>
<protein>
    <submittedName>
        <fullName evidence="1">Uncharacterized protein</fullName>
    </submittedName>
</protein>
<dbReference type="GeneID" id="300558478"/>
<evidence type="ECO:0000313" key="1">
    <source>
        <dbReference type="EMBL" id="MFN6545599.1"/>
    </source>
</evidence>
<comment type="caution">
    <text evidence="1">The sequence shown here is derived from an EMBL/GenBank/DDBJ whole genome shotgun (WGS) entry which is preliminary data.</text>
</comment>
<accession>A0ABW9LD86</accession>
<evidence type="ECO:0000313" key="2">
    <source>
        <dbReference type="Proteomes" id="UP001635816"/>
    </source>
</evidence>
<dbReference type="EMBL" id="JBKBDD010000007">
    <property type="protein sequence ID" value="MFN6545599.1"/>
    <property type="molecule type" value="Genomic_DNA"/>
</dbReference>
<proteinExistence type="predicted"/>